<keyword evidence="5" id="KW-1185">Reference proteome</keyword>
<dbReference type="GO" id="GO:0016301">
    <property type="term" value="F:kinase activity"/>
    <property type="evidence" value="ECO:0007669"/>
    <property type="project" value="InterPro"/>
</dbReference>
<dbReference type="RefSeq" id="WP_112144758.1">
    <property type="nucleotide sequence ID" value="NZ_PGTO01000007.1"/>
</dbReference>
<evidence type="ECO:0000313" key="4">
    <source>
        <dbReference type="EMBL" id="RAU21917.1"/>
    </source>
</evidence>
<dbReference type="OrthoDB" id="9791543at2"/>
<accession>A0A364NYC9</accession>
<name>A0A364NYC9_9PROT</name>
<dbReference type="SUPFAM" id="SSF52540">
    <property type="entry name" value="P-loop containing nucleoside triphosphate hydrolases"/>
    <property type="match status" value="1"/>
</dbReference>
<dbReference type="PANTHER" id="PTHR39206:SF1">
    <property type="entry name" value="SLL8004 PROTEIN"/>
    <property type="match status" value="1"/>
</dbReference>
<dbReference type="Gene3D" id="3.40.50.300">
    <property type="entry name" value="P-loop containing nucleotide triphosphate hydrolases"/>
    <property type="match status" value="1"/>
</dbReference>
<dbReference type="InterPro" id="IPR010488">
    <property type="entry name" value="Zeta_toxin_domain"/>
</dbReference>
<evidence type="ECO:0000313" key="5">
    <source>
        <dbReference type="Proteomes" id="UP000251075"/>
    </source>
</evidence>
<feature type="domain" description="Zeta toxin" evidence="3">
    <location>
        <begin position="5"/>
        <end position="150"/>
    </location>
</feature>
<dbReference type="Proteomes" id="UP000251075">
    <property type="component" value="Unassembled WGS sequence"/>
</dbReference>
<evidence type="ECO:0000259" key="3">
    <source>
        <dbReference type="Pfam" id="PF06414"/>
    </source>
</evidence>
<protein>
    <submittedName>
        <fullName evidence="4">Zeta toxin family protein</fullName>
    </submittedName>
</protein>
<dbReference type="EMBL" id="PGTO01000007">
    <property type="protein sequence ID" value="RAU21917.1"/>
    <property type="molecule type" value="Genomic_DNA"/>
</dbReference>
<dbReference type="InterPro" id="IPR027417">
    <property type="entry name" value="P-loop_NTPase"/>
</dbReference>
<proteinExistence type="predicted"/>
<dbReference type="AlphaFoldDB" id="A0A364NYC9"/>
<reference evidence="4 5" key="1">
    <citation type="submission" date="2017-11" db="EMBL/GenBank/DDBJ databases">
        <title>Draft genome sequence of magnetotactic bacterium Magnetospirillum kuznetsovii LBB-42.</title>
        <authorList>
            <person name="Grouzdev D.S."/>
            <person name="Rysina M.S."/>
            <person name="Baslerov R.V."/>
            <person name="Koziaeva V."/>
        </authorList>
    </citation>
    <scope>NUCLEOTIDE SEQUENCE [LARGE SCALE GENOMIC DNA]</scope>
    <source>
        <strain evidence="4 5">LBB-42</strain>
    </source>
</reference>
<keyword evidence="2" id="KW-0067">ATP-binding</keyword>
<gene>
    <name evidence="4" type="ORF">CU669_11495</name>
</gene>
<keyword evidence="1" id="KW-0547">Nucleotide-binding</keyword>
<sequence length="192" mass="21448">MPHDSAPPVLWIFGGPNGAGKTTTAKRVLKSQLDGLPFVNVDEIAARMNPLNPSESLIAAGREAIERIRELRASRQSFVVETTLASRGYLRTMAEFKMEGWECNLFFVGLESAALSRARVDIRVADGGHDIPDADIVRRFDRINKNFPDYVRAADLALVFDNSRDKAILLAEIRQGMMRRRFGQSPLLEEFG</sequence>
<dbReference type="GO" id="GO:0005524">
    <property type="term" value="F:ATP binding"/>
    <property type="evidence" value="ECO:0007669"/>
    <property type="project" value="UniProtKB-KW"/>
</dbReference>
<organism evidence="4 5">
    <name type="scientific">Paramagnetospirillum kuznetsovii</name>
    <dbReference type="NCBI Taxonomy" id="2053833"/>
    <lineage>
        <taxon>Bacteria</taxon>
        <taxon>Pseudomonadati</taxon>
        <taxon>Pseudomonadota</taxon>
        <taxon>Alphaproteobacteria</taxon>
        <taxon>Rhodospirillales</taxon>
        <taxon>Magnetospirillaceae</taxon>
        <taxon>Paramagnetospirillum</taxon>
    </lineage>
</organism>
<dbReference type="Pfam" id="PF06414">
    <property type="entry name" value="Zeta_toxin"/>
    <property type="match status" value="1"/>
</dbReference>
<dbReference type="PANTHER" id="PTHR39206">
    <property type="entry name" value="SLL8004 PROTEIN"/>
    <property type="match status" value="1"/>
</dbReference>
<evidence type="ECO:0000256" key="2">
    <source>
        <dbReference type="ARBA" id="ARBA00022840"/>
    </source>
</evidence>
<comment type="caution">
    <text evidence="4">The sequence shown here is derived from an EMBL/GenBank/DDBJ whole genome shotgun (WGS) entry which is preliminary data.</text>
</comment>
<evidence type="ECO:0000256" key="1">
    <source>
        <dbReference type="ARBA" id="ARBA00022741"/>
    </source>
</evidence>